<protein>
    <submittedName>
        <fullName evidence="2">Uncharacterized protein</fullName>
    </submittedName>
</protein>
<gene>
    <name evidence="2" type="ORF">LSAT_V11C400208200</name>
</gene>
<feature type="region of interest" description="Disordered" evidence="1">
    <location>
        <begin position="83"/>
        <end position="122"/>
    </location>
</feature>
<name>A0A9R1VZM1_LACSA</name>
<proteinExistence type="predicted"/>
<evidence type="ECO:0000313" key="3">
    <source>
        <dbReference type="Proteomes" id="UP000235145"/>
    </source>
</evidence>
<evidence type="ECO:0000256" key="1">
    <source>
        <dbReference type="SAM" id="MobiDB-lite"/>
    </source>
</evidence>
<dbReference type="Proteomes" id="UP000235145">
    <property type="component" value="Unassembled WGS sequence"/>
</dbReference>
<sequence length="353" mass="39461">MGLMYRLYTGENIDYEAMFHDVPPSSRILEGHRTLTPSGPRPLTDEFQAILAEAPTTSTAAHKQRKQPANSETECEIRIDEDPPVCNEDVEPNRTEEQEQVRIEREVTPPTNESVPYPPPSPETTTYVPITIALLPIVSSQPPTTIPVSIPIFTDSTIPPQPSSSRECSVNVFDTGANTSGFSTHVSQPISPIHTDDPEMLFRDDDDEDLEAFSSSPFQIRVDNDDDVSTSKEEFNLINCFSHPTLLLLKLIQKLQLNPFLSESQRSIMAVSDSTVVCKEITEKFDKLITDTSLFMDEYQVTYNNNTSTTIKAIQNVGAMFNAEKASFPELRTKFKSDHKAFQASIDAKLLKL</sequence>
<dbReference type="EMBL" id="NBSK02000004">
    <property type="protein sequence ID" value="KAJ0213615.1"/>
    <property type="molecule type" value="Genomic_DNA"/>
</dbReference>
<organism evidence="2 3">
    <name type="scientific">Lactuca sativa</name>
    <name type="common">Garden lettuce</name>
    <dbReference type="NCBI Taxonomy" id="4236"/>
    <lineage>
        <taxon>Eukaryota</taxon>
        <taxon>Viridiplantae</taxon>
        <taxon>Streptophyta</taxon>
        <taxon>Embryophyta</taxon>
        <taxon>Tracheophyta</taxon>
        <taxon>Spermatophyta</taxon>
        <taxon>Magnoliopsida</taxon>
        <taxon>eudicotyledons</taxon>
        <taxon>Gunneridae</taxon>
        <taxon>Pentapetalae</taxon>
        <taxon>asterids</taxon>
        <taxon>campanulids</taxon>
        <taxon>Asterales</taxon>
        <taxon>Asteraceae</taxon>
        <taxon>Cichorioideae</taxon>
        <taxon>Cichorieae</taxon>
        <taxon>Lactucinae</taxon>
        <taxon>Lactuca</taxon>
    </lineage>
</organism>
<feature type="compositionally biased region" description="Polar residues" evidence="1">
    <location>
        <begin position="56"/>
        <end position="72"/>
    </location>
</feature>
<reference evidence="2 3" key="1">
    <citation type="journal article" date="2017" name="Nat. Commun.">
        <title>Genome assembly with in vitro proximity ligation data and whole-genome triplication in lettuce.</title>
        <authorList>
            <person name="Reyes-Chin-Wo S."/>
            <person name="Wang Z."/>
            <person name="Yang X."/>
            <person name="Kozik A."/>
            <person name="Arikit S."/>
            <person name="Song C."/>
            <person name="Xia L."/>
            <person name="Froenicke L."/>
            <person name="Lavelle D.O."/>
            <person name="Truco M.J."/>
            <person name="Xia R."/>
            <person name="Zhu S."/>
            <person name="Xu C."/>
            <person name="Xu H."/>
            <person name="Xu X."/>
            <person name="Cox K."/>
            <person name="Korf I."/>
            <person name="Meyers B.C."/>
            <person name="Michelmore R.W."/>
        </authorList>
    </citation>
    <scope>NUCLEOTIDE SEQUENCE [LARGE SCALE GENOMIC DNA]</scope>
    <source>
        <strain evidence="3">cv. Salinas</strain>
        <tissue evidence="2">Seedlings</tissue>
    </source>
</reference>
<comment type="caution">
    <text evidence="2">The sequence shown here is derived from an EMBL/GenBank/DDBJ whole genome shotgun (WGS) entry which is preliminary data.</text>
</comment>
<dbReference type="AlphaFoldDB" id="A0A9R1VZM1"/>
<accession>A0A9R1VZM1</accession>
<feature type="compositionally biased region" description="Basic and acidic residues" evidence="1">
    <location>
        <begin position="91"/>
        <end position="107"/>
    </location>
</feature>
<feature type="region of interest" description="Disordered" evidence="1">
    <location>
        <begin position="56"/>
        <end position="75"/>
    </location>
</feature>
<keyword evidence="3" id="KW-1185">Reference proteome</keyword>
<evidence type="ECO:0000313" key="2">
    <source>
        <dbReference type="EMBL" id="KAJ0213615.1"/>
    </source>
</evidence>